<feature type="region of interest" description="Disordered" evidence="1">
    <location>
        <begin position="53"/>
        <end position="77"/>
    </location>
</feature>
<protein>
    <submittedName>
        <fullName evidence="3">Type IV pilus biogenesis protein PilP</fullName>
    </submittedName>
</protein>
<dbReference type="NCBIfam" id="TIGR03021">
    <property type="entry name" value="pilP_fam"/>
    <property type="match status" value="1"/>
</dbReference>
<organism evidence="3">
    <name type="scientific">Salmonella oranienberg</name>
    <dbReference type="NCBI Taxonomy" id="28147"/>
    <lineage>
        <taxon>Bacteria</taxon>
        <taxon>Pseudomonadati</taxon>
        <taxon>Pseudomonadota</taxon>
        <taxon>Gammaproteobacteria</taxon>
        <taxon>Enterobacterales</taxon>
        <taxon>Enterobacteriaceae</taxon>
        <taxon>Salmonella</taxon>
    </lineage>
</organism>
<feature type="chain" id="PRO_5030123726" evidence="2">
    <location>
        <begin position="25"/>
        <end position="143"/>
    </location>
</feature>
<name>A0A5H9SD39_SALON</name>
<dbReference type="AlphaFoldDB" id="A0A5H9SD39"/>
<comment type="caution">
    <text evidence="3">The sequence shown here is derived from an EMBL/GenBank/DDBJ whole genome shotgun (WGS) entry which is preliminary data.</text>
</comment>
<evidence type="ECO:0000256" key="1">
    <source>
        <dbReference type="SAM" id="MobiDB-lite"/>
    </source>
</evidence>
<accession>A0A5H9SD39</accession>
<proteinExistence type="predicted"/>
<sequence>MVNALSSHKKLVMLLAFISFGVCADNGTAWDLDNLQAQRTLYEAKAALNKAKAEAENRENGVTTNNNSFPNGGVQVSNAPAGDSLPHLVKINGRNAVISMPDGNTTTVTAGQLLPGGRWQVVSIGLGGVKVKNIASQRTQIIN</sequence>
<feature type="compositionally biased region" description="Polar residues" evidence="1">
    <location>
        <begin position="61"/>
        <end position="77"/>
    </location>
</feature>
<gene>
    <name evidence="3" type="primary">pilP</name>
    <name evidence="3" type="ORF">DNI86_22380</name>
</gene>
<evidence type="ECO:0000256" key="2">
    <source>
        <dbReference type="SAM" id="SignalP"/>
    </source>
</evidence>
<dbReference type="EMBL" id="AAGQUS010000030">
    <property type="protein sequence ID" value="EBQ9949842.1"/>
    <property type="molecule type" value="Genomic_DNA"/>
</dbReference>
<dbReference type="InterPro" id="IPR022753">
    <property type="entry name" value="T4SS_pilus_biogen_PilP"/>
</dbReference>
<reference evidence="3" key="1">
    <citation type="submission" date="2018-06" db="EMBL/GenBank/DDBJ databases">
        <authorList>
            <person name="Ashton P.M."/>
            <person name="Dallman T."/>
            <person name="Nair S."/>
            <person name="De Pinna E."/>
            <person name="Peters T."/>
            <person name="Grant K."/>
        </authorList>
    </citation>
    <scope>NUCLEOTIDE SEQUENCE</scope>
    <source>
        <strain evidence="3">421582</strain>
    </source>
</reference>
<keyword evidence="2" id="KW-0732">Signal</keyword>
<feature type="signal peptide" evidence="2">
    <location>
        <begin position="1"/>
        <end position="24"/>
    </location>
</feature>
<evidence type="ECO:0000313" key="3">
    <source>
        <dbReference type="EMBL" id="EBQ9949842.1"/>
    </source>
</evidence>